<dbReference type="AlphaFoldDB" id="A0A5C3M4U4"/>
<evidence type="ECO:0000313" key="3">
    <source>
        <dbReference type="EMBL" id="TFK39645.1"/>
    </source>
</evidence>
<feature type="coiled-coil region" evidence="1">
    <location>
        <begin position="5"/>
        <end position="99"/>
    </location>
</feature>
<dbReference type="STRING" id="68775.A0A5C3M4U4"/>
<keyword evidence="1" id="KW-0175">Coiled coil</keyword>
<proteinExistence type="predicted"/>
<dbReference type="Proteomes" id="UP000308652">
    <property type="component" value="Unassembled WGS sequence"/>
</dbReference>
<dbReference type="OrthoDB" id="2800708at2759"/>
<feature type="region of interest" description="Disordered" evidence="2">
    <location>
        <begin position="253"/>
        <end position="313"/>
    </location>
</feature>
<accession>A0A5C3M4U4</accession>
<dbReference type="PANTHER" id="PTHR45615:SF80">
    <property type="entry name" value="GRIP DOMAIN-CONTAINING PROTEIN"/>
    <property type="match status" value="1"/>
</dbReference>
<feature type="region of interest" description="Disordered" evidence="2">
    <location>
        <begin position="490"/>
        <end position="514"/>
    </location>
</feature>
<feature type="coiled-coil region" evidence="1">
    <location>
        <begin position="214"/>
        <end position="248"/>
    </location>
</feature>
<feature type="coiled-coil region" evidence="1">
    <location>
        <begin position="556"/>
        <end position="590"/>
    </location>
</feature>
<protein>
    <submittedName>
        <fullName evidence="3">Uncharacterized protein</fullName>
    </submittedName>
</protein>
<evidence type="ECO:0000313" key="4">
    <source>
        <dbReference type="Proteomes" id="UP000308652"/>
    </source>
</evidence>
<reference evidence="3 4" key="1">
    <citation type="journal article" date="2019" name="Nat. Ecol. Evol.">
        <title>Megaphylogeny resolves global patterns of mushroom evolution.</title>
        <authorList>
            <person name="Varga T."/>
            <person name="Krizsan K."/>
            <person name="Foldi C."/>
            <person name="Dima B."/>
            <person name="Sanchez-Garcia M."/>
            <person name="Sanchez-Ramirez S."/>
            <person name="Szollosi G.J."/>
            <person name="Szarkandi J.G."/>
            <person name="Papp V."/>
            <person name="Albert L."/>
            <person name="Andreopoulos W."/>
            <person name="Angelini C."/>
            <person name="Antonin V."/>
            <person name="Barry K.W."/>
            <person name="Bougher N.L."/>
            <person name="Buchanan P."/>
            <person name="Buyck B."/>
            <person name="Bense V."/>
            <person name="Catcheside P."/>
            <person name="Chovatia M."/>
            <person name="Cooper J."/>
            <person name="Damon W."/>
            <person name="Desjardin D."/>
            <person name="Finy P."/>
            <person name="Geml J."/>
            <person name="Haridas S."/>
            <person name="Hughes K."/>
            <person name="Justo A."/>
            <person name="Karasinski D."/>
            <person name="Kautmanova I."/>
            <person name="Kiss B."/>
            <person name="Kocsube S."/>
            <person name="Kotiranta H."/>
            <person name="LaButti K.M."/>
            <person name="Lechner B.E."/>
            <person name="Liimatainen K."/>
            <person name="Lipzen A."/>
            <person name="Lukacs Z."/>
            <person name="Mihaltcheva S."/>
            <person name="Morgado L.N."/>
            <person name="Niskanen T."/>
            <person name="Noordeloos M.E."/>
            <person name="Ohm R.A."/>
            <person name="Ortiz-Santana B."/>
            <person name="Ovrebo C."/>
            <person name="Racz N."/>
            <person name="Riley R."/>
            <person name="Savchenko A."/>
            <person name="Shiryaev A."/>
            <person name="Soop K."/>
            <person name="Spirin V."/>
            <person name="Szebenyi C."/>
            <person name="Tomsovsky M."/>
            <person name="Tulloss R.E."/>
            <person name="Uehling J."/>
            <person name="Grigoriev I.V."/>
            <person name="Vagvolgyi C."/>
            <person name="Papp T."/>
            <person name="Martin F.M."/>
            <person name="Miettinen O."/>
            <person name="Hibbett D.S."/>
            <person name="Nagy L.G."/>
        </authorList>
    </citation>
    <scope>NUCLEOTIDE SEQUENCE [LARGE SCALE GENOMIC DNA]</scope>
    <source>
        <strain evidence="3 4">CBS 166.37</strain>
    </source>
</reference>
<evidence type="ECO:0000256" key="1">
    <source>
        <dbReference type="SAM" id="Coils"/>
    </source>
</evidence>
<sequence length="601" mass="67616">MGLHKTQLTSLLAEKNEQILQLEAKIQAYNARTSHIQTRLLSTLDTLDLMQNTHAEELKSLAQEKRQLEVKLGQYVQIVKSAETERDDMRDAVLQLVEKVEISNDYSTWPHSQLHLTNFADIVKHPDTKNLNDSEQDLLSCAATMIETLRHERDTARMAHTRYKLESEARITALQAQISRREAELEFYVAHIGTDSPVPDSVHISVPDHEPISNEQAIRMLDRTTARNKALELEIKTLFQRLEHARLAPQKSISITQPLSRPNDTDVQQWHEVSTDGKHSGIPPLIRNPPLRQSASQFSPELPSSEDQKLPTRTACSPEWYIQRNEQPSPSQHHDDGNTTIRKIQNTDESDHDQNLVAVLEYQIKELSKKIEAFKAERKGLLQFIAKEQIVTNIQLSQVNPTTPDERLAAIEEECNRLRKSEHILLGDFNALKLNAQARERQLLYEIEVLRVQLSGLMTQRLTGSEDLLDLADGEMSMELATPLPPTSMVLSHSLSSPRPLPSSKESSIQVDPPSPLVSVSSAAQITSPPYDHVASLSPALPILIGPMRSLANLPQSSAEANMERLEMDLAAAQRQLQEGEIALDELQNVLRGIHLSESDH</sequence>
<organism evidence="3 4">
    <name type="scientific">Crucibulum laeve</name>
    <dbReference type="NCBI Taxonomy" id="68775"/>
    <lineage>
        <taxon>Eukaryota</taxon>
        <taxon>Fungi</taxon>
        <taxon>Dikarya</taxon>
        <taxon>Basidiomycota</taxon>
        <taxon>Agaricomycotina</taxon>
        <taxon>Agaricomycetes</taxon>
        <taxon>Agaricomycetidae</taxon>
        <taxon>Agaricales</taxon>
        <taxon>Agaricineae</taxon>
        <taxon>Nidulariaceae</taxon>
        <taxon>Crucibulum</taxon>
    </lineage>
</organism>
<evidence type="ECO:0000256" key="2">
    <source>
        <dbReference type="SAM" id="MobiDB-lite"/>
    </source>
</evidence>
<dbReference type="PANTHER" id="PTHR45615">
    <property type="entry name" value="MYOSIN HEAVY CHAIN, NON-MUSCLE"/>
    <property type="match status" value="1"/>
</dbReference>
<name>A0A5C3M4U4_9AGAR</name>
<feature type="compositionally biased region" description="Low complexity" evidence="2">
    <location>
        <begin position="491"/>
        <end position="514"/>
    </location>
</feature>
<feature type="compositionally biased region" description="Polar residues" evidence="2">
    <location>
        <begin position="253"/>
        <end position="272"/>
    </location>
</feature>
<dbReference type="EMBL" id="ML213599">
    <property type="protein sequence ID" value="TFK39645.1"/>
    <property type="molecule type" value="Genomic_DNA"/>
</dbReference>
<keyword evidence="4" id="KW-1185">Reference proteome</keyword>
<gene>
    <name evidence="3" type="ORF">BDQ12DRAFT_63224</name>
</gene>